<dbReference type="AlphaFoldDB" id="A0A8T0EIP1"/>
<proteinExistence type="predicted"/>
<dbReference type="EMBL" id="JABXBU010002227">
    <property type="protein sequence ID" value="KAF8773770.1"/>
    <property type="molecule type" value="Genomic_DNA"/>
</dbReference>
<dbReference type="InterPro" id="IPR008042">
    <property type="entry name" value="Retrotrans_Pao"/>
</dbReference>
<gene>
    <name evidence="1" type="ORF">HNY73_016400</name>
</gene>
<protein>
    <submittedName>
        <fullName evidence="1">Uncharacterized protein</fullName>
    </submittedName>
</protein>
<reference evidence="1" key="2">
    <citation type="submission" date="2020-06" db="EMBL/GenBank/DDBJ databases">
        <authorList>
            <person name="Sheffer M."/>
        </authorList>
    </citation>
    <scope>NUCLEOTIDE SEQUENCE</scope>
</reference>
<evidence type="ECO:0000313" key="2">
    <source>
        <dbReference type="Proteomes" id="UP000807504"/>
    </source>
</evidence>
<evidence type="ECO:0000313" key="1">
    <source>
        <dbReference type="EMBL" id="KAF8773770.1"/>
    </source>
</evidence>
<sequence>MLPAKEAGEWQEFISSLTNLNNINIERCIVIPNAEVTELHGFCDSSEKAYGAAIYARTVNSAGEVKVKLVASKSRVSPIKQVTIPCLELSSVVLLTKLMQKVKNALKMDITSVSYYSDSTIVLSWMRKESRDLKTFVVNRVAIIQ</sequence>
<keyword evidence="2" id="KW-1185">Reference proteome</keyword>
<comment type="caution">
    <text evidence="1">The sequence shown here is derived from an EMBL/GenBank/DDBJ whole genome shotgun (WGS) entry which is preliminary data.</text>
</comment>
<organism evidence="1 2">
    <name type="scientific">Argiope bruennichi</name>
    <name type="common">Wasp spider</name>
    <name type="synonym">Aranea bruennichi</name>
    <dbReference type="NCBI Taxonomy" id="94029"/>
    <lineage>
        <taxon>Eukaryota</taxon>
        <taxon>Metazoa</taxon>
        <taxon>Ecdysozoa</taxon>
        <taxon>Arthropoda</taxon>
        <taxon>Chelicerata</taxon>
        <taxon>Arachnida</taxon>
        <taxon>Araneae</taxon>
        <taxon>Araneomorphae</taxon>
        <taxon>Entelegynae</taxon>
        <taxon>Araneoidea</taxon>
        <taxon>Araneidae</taxon>
        <taxon>Argiope</taxon>
    </lineage>
</organism>
<dbReference type="PANTHER" id="PTHR47331">
    <property type="entry name" value="PHD-TYPE DOMAIN-CONTAINING PROTEIN"/>
    <property type="match status" value="1"/>
</dbReference>
<reference evidence="1" key="1">
    <citation type="journal article" date="2020" name="bioRxiv">
        <title>Chromosome-level reference genome of the European wasp spider Argiope bruennichi: a resource for studies on range expansion and evolutionary adaptation.</title>
        <authorList>
            <person name="Sheffer M.M."/>
            <person name="Hoppe A."/>
            <person name="Krehenwinkel H."/>
            <person name="Uhl G."/>
            <person name="Kuss A.W."/>
            <person name="Jensen L."/>
            <person name="Jensen C."/>
            <person name="Gillespie R.G."/>
            <person name="Hoff K.J."/>
            <person name="Prost S."/>
        </authorList>
    </citation>
    <scope>NUCLEOTIDE SEQUENCE</scope>
</reference>
<dbReference type="Proteomes" id="UP000807504">
    <property type="component" value="Unassembled WGS sequence"/>
</dbReference>
<name>A0A8T0EIP1_ARGBR</name>
<dbReference type="Pfam" id="PF05380">
    <property type="entry name" value="Peptidase_A17"/>
    <property type="match status" value="1"/>
</dbReference>
<accession>A0A8T0EIP1</accession>